<reference evidence="1" key="1">
    <citation type="submission" date="2017-05" db="UniProtKB">
        <authorList>
            <consortium name="EnsemblMetazoa"/>
        </authorList>
    </citation>
    <scope>IDENTIFICATION</scope>
</reference>
<dbReference type="EnsemblMetazoa" id="Aqu2.1.42375_001">
    <property type="protein sequence ID" value="Aqu2.1.42375_001"/>
    <property type="gene ID" value="Aqu2.1.42375"/>
</dbReference>
<proteinExistence type="predicted"/>
<dbReference type="AlphaFoldDB" id="A0A1X7VRB7"/>
<dbReference type="InParanoid" id="A0A1X7VRB7"/>
<evidence type="ECO:0000313" key="1">
    <source>
        <dbReference type="EnsemblMetazoa" id="Aqu2.1.42375_001"/>
    </source>
</evidence>
<protein>
    <submittedName>
        <fullName evidence="1">Uncharacterized protein</fullName>
    </submittedName>
</protein>
<accession>A0A1X7VRB7</accession>
<dbReference type="PROSITE" id="PS51257">
    <property type="entry name" value="PROKAR_LIPOPROTEIN"/>
    <property type="match status" value="1"/>
</dbReference>
<organism evidence="1">
    <name type="scientific">Amphimedon queenslandica</name>
    <name type="common">Sponge</name>
    <dbReference type="NCBI Taxonomy" id="400682"/>
    <lineage>
        <taxon>Eukaryota</taxon>
        <taxon>Metazoa</taxon>
        <taxon>Porifera</taxon>
        <taxon>Demospongiae</taxon>
        <taxon>Heteroscleromorpha</taxon>
        <taxon>Haplosclerida</taxon>
        <taxon>Niphatidae</taxon>
        <taxon>Amphimedon</taxon>
    </lineage>
</organism>
<name>A0A1X7VRB7_AMPQE</name>
<dbReference type="OrthoDB" id="2016582at2759"/>
<sequence length="112" mass="11963">MPFHRHAAIYGVLHHSLTSACIAACLEPPGLSRFDGKWPDGLSLILRECGKSLVCDATVPDSLTKSYSLRAVFGTGAVAALTEFKKSVKNADLTSYIFTHQVTIECLGALGP</sequence>